<gene>
    <name evidence="1" type="ORF">GCM10010492_03210</name>
</gene>
<dbReference type="Pfam" id="PF04978">
    <property type="entry name" value="MST"/>
    <property type="match status" value="1"/>
</dbReference>
<dbReference type="Proteomes" id="UP001500416">
    <property type="component" value="Unassembled WGS sequence"/>
</dbReference>
<evidence type="ECO:0000313" key="2">
    <source>
        <dbReference type="Proteomes" id="UP001500416"/>
    </source>
</evidence>
<proteinExistence type="predicted"/>
<sequence>MRVMNGDTAIHEPSLTAGEVEMMLFALERSRAQFAWKVGGLDAEALRRPHPPSAMTLGGLLKHLTRVEDQRTDLDLLGRPISPPWDAAPDEEWEWTSAAEDDASELYARWRAAVERSREAWAAALAEGGLDRLSAHVYGNGARPNLRRILCDLHDEYARHTGHADLMREAVDGLVGEDPPR</sequence>
<evidence type="ECO:0000313" key="1">
    <source>
        <dbReference type="EMBL" id="GAA0208922.1"/>
    </source>
</evidence>
<dbReference type="InterPro" id="IPR007061">
    <property type="entry name" value="MST-like"/>
</dbReference>
<comment type="caution">
    <text evidence="1">The sequence shown here is derived from an EMBL/GenBank/DDBJ whole genome shotgun (WGS) entry which is preliminary data.</text>
</comment>
<keyword evidence="2" id="KW-1185">Reference proteome</keyword>
<accession>A0ABP3CL25</accession>
<name>A0ABP3CL25_9PSEU</name>
<reference evidence="2" key="1">
    <citation type="journal article" date="2019" name="Int. J. Syst. Evol. Microbiol.">
        <title>The Global Catalogue of Microorganisms (GCM) 10K type strain sequencing project: providing services to taxonomists for standard genome sequencing and annotation.</title>
        <authorList>
            <consortium name="The Broad Institute Genomics Platform"/>
            <consortium name="The Broad Institute Genome Sequencing Center for Infectious Disease"/>
            <person name="Wu L."/>
            <person name="Ma J."/>
        </authorList>
    </citation>
    <scope>NUCLEOTIDE SEQUENCE [LARGE SCALE GENOMIC DNA]</scope>
    <source>
        <strain evidence="2">JCM 3380</strain>
    </source>
</reference>
<dbReference type="EMBL" id="BAAABU010000001">
    <property type="protein sequence ID" value="GAA0208922.1"/>
    <property type="molecule type" value="Genomic_DNA"/>
</dbReference>
<organism evidence="1 2">
    <name type="scientific">Saccharothrix mutabilis subsp. mutabilis</name>
    <dbReference type="NCBI Taxonomy" id="66855"/>
    <lineage>
        <taxon>Bacteria</taxon>
        <taxon>Bacillati</taxon>
        <taxon>Actinomycetota</taxon>
        <taxon>Actinomycetes</taxon>
        <taxon>Pseudonocardiales</taxon>
        <taxon>Pseudonocardiaceae</taxon>
        <taxon>Saccharothrix</taxon>
    </lineage>
</organism>
<protein>
    <submittedName>
        <fullName evidence="1">DinB family protein</fullName>
    </submittedName>
</protein>
<dbReference type="InterPro" id="IPR034660">
    <property type="entry name" value="DinB/YfiT-like"/>
</dbReference>
<dbReference type="Gene3D" id="1.20.120.450">
    <property type="entry name" value="dinb family like domain"/>
    <property type="match status" value="1"/>
</dbReference>
<dbReference type="SUPFAM" id="SSF109854">
    <property type="entry name" value="DinB/YfiT-like putative metalloenzymes"/>
    <property type="match status" value="1"/>
</dbReference>